<dbReference type="RefSeq" id="WP_065254212.1">
    <property type="nucleotide sequence ID" value="NZ_JBAMHF010000002.1"/>
</dbReference>
<feature type="transmembrane region" description="Helical" evidence="3">
    <location>
        <begin position="6"/>
        <end position="27"/>
    </location>
</feature>
<evidence type="ECO:0000256" key="2">
    <source>
        <dbReference type="ARBA" id="ARBA00008404"/>
    </source>
</evidence>
<comment type="similarity">
    <text evidence="2">Belongs to the CPA3 antiporters (TC 2.A.63) subunit G family.</text>
</comment>
<comment type="caution">
    <text evidence="4">The sequence shown here is derived from an EMBL/GenBank/DDBJ whole genome shotgun (WGS) entry which is preliminary data.</text>
</comment>
<dbReference type="AlphaFoldDB" id="A0A1B8RTS8"/>
<reference evidence="4 5" key="1">
    <citation type="submission" date="2016-06" db="EMBL/GenBank/DDBJ databases">
        <authorList>
            <person name="Kjaerup R.B."/>
            <person name="Dalgaard T.S."/>
            <person name="Juul-Madsen H.R."/>
        </authorList>
    </citation>
    <scope>NUCLEOTIDE SEQUENCE [LARGE SCALE GENOMIC DNA]</scope>
    <source>
        <strain evidence="4 5">373-A1</strain>
    </source>
</reference>
<dbReference type="Pfam" id="PF03334">
    <property type="entry name" value="PhaG_MnhG_YufB"/>
    <property type="match status" value="1"/>
</dbReference>
<protein>
    <recommendedName>
        <fullName evidence="6">Na+/H+ antiporter subunit G</fullName>
    </recommendedName>
</protein>
<dbReference type="OrthoDB" id="9806575at2"/>
<name>A0A1B8RTS8_9CLOT</name>
<comment type="subcellular location">
    <subcellularLocation>
        <location evidence="1">Membrane</location>
        <topology evidence="1">Multi-pass membrane protein</topology>
    </subcellularLocation>
</comment>
<dbReference type="NCBIfam" id="TIGR01300">
    <property type="entry name" value="CPA3_mnhG_phaG"/>
    <property type="match status" value="1"/>
</dbReference>
<dbReference type="PANTHER" id="PTHR34703">
    <property type="entry name" value="ANTIPORTER SUBUNIT MNHG2-RELATED"/>
    <property type="match status" value="1"/>
</dbReference>
<gene>
    <name evidence="4" type="ORF">CP373A1_01205</name>
</gene>
<keyword evidence="3" id="KW-0472">Membrane</keyword>
<feature type="transmembrane region" description="Helical" evidence="3">
    <location>
        <begin position="66"/>
        <end position="84"/>
    </location>
</feature>
<organism evidence="4 5">
    <name type="scientific">Clostridium paraputrificum</name>
    <dbReference type="NCBI Taxonomy" id="29363"/>
    <lineage>
        <taxon>Bacteria</taxon>
        <taxon>Bacillati</taxon>
        <taxon>Bacillota</taxon>
        <taxon>Clostridia</taxon>
        <taxon>Eubacteriales</taxon>
        <taxon>Clostridiaceae</taxon>
        <taxon>Clostridium</taxon>
    </lineage>
</organism>
<keyword evidence="3" id="KW-0812">Transmembrane</keyword>
<dbReference type="EMBL" id="MAPZ01000009">
    <property type="protein sequence ID" value="OBY12241.1"/>
    <property type="molecule type" value="Genomic_DNA"/>
</dbReference>
<evidence type="ECO:0008006" key="6">
    <source>
        <dbReference type="Google" id="ProtNLM"/>
    </source>
</evidence>
<feature type="transmembrane region" description="Helical" evidence="3">
    <location>
        <begin position="39"/>
        <end position="60"/>
    </location>
</feature>
<dbReference type="InterPro" id="IPR005133">
    <property type="entry name" value="PhaG_MnhG_YufB"/>
</dbReference>
<keyword evidence="3" id="KW-1133">Transmembrane helix</keyword>
<accession>A0A1B8RTS8</accession>
<evidence type="ECO:0000256" key="1">
    <source>
        <dbReference type="ARBA" id="ARBA00004141"/>
    </source>
</evidence>
<dbReference type="GO" id="GO:0015385">
    <property type="term" value="F:sodium:proton antiporter activity"/>
    <property type="evidence" value="ECO:0007669"/>
    <property type="project" value="TreeGrafter"/>
</dbReference>
<keyword evidence="5" id="KW-1185">Reference proteome</keyword>
<evidence type="ECO:0000256" key="3">
    <source>
        <dbReference type="SAM" id="Phobius"/>
    </source>
</evidence>
<proteinExistence type="inferred from homology"/>
<dbReference type="Proteomes" id="UP000092714">
    <property type="component" value="Unassembled WGS sequence"/>
</dbReference>
<dbReference type="PANTHER" id="PTHR34703:SF1">
    <property type="entry name" value="ANTIPORTER SUBUNIT MNHG2-RELATED"/>
    <property type="match status" value="1"/>
</dbReference>
<dbReference type="eggNOG" id="COG1320">
    <property type="taxonomic scope" value="Bacteria"/>
</dbReference>
<sequence>MIVVRILIDLLFTVGIFFTIAGIVGMIRMPDTYCRLQSSTNIATMGALPIALGCVIYGFAIGNSSLGIKALVIMFFLVITNPVASHAMTRAAYKTKAKLFEKNKCDHYGRDEEDE</sequence>
<evidence type="ECO:0000313" key="5">
    <source>
        <dbReference type="Proteomes" id="UP000092714"/>
    </source>
</evidence>
<evidence type="ECO:0000313" key="4">
    <source>
        <dbReference type="EMBL" id="OBY12241.1"/>
    </source>
</evidence>